<evidence type="ECO:0000256" key="3">
    <source>
        <dbReference type="SAM" id="MobiDB-lite"/>
    </source>
</evidence>
<feature type="region of interest" description="Disordered" evidence="3">
    <location>
        <begin position="297"/>
        <end position="404"/>
    </location>
</feature>
<dbReference type="InterPro" id="IPR025659">
    <property type="entry name" value="Tubby-like_C"/>
</dbReference>
<comment type="similarity">
    <text evidence="1 2">Belongs to the phospholipid scramblase family.</text>
</comment>
<comment type="caution">
    <text evidence="4">The sequence shown here is derived from an EMBL/GenBank/DDBJ whole genome shotgun (WGS) entry which is preliminary data.</text>
</comment>
<feature type="compositionally biased region" description="Pro residues" evidence="3">
    <location>
        <begin position="300"/>
        <end position="313"/>
    </location>
</feature>
<evidence type="ECO:0000256" key="2">
    <source>
        <dbReference type="RuleBase" id="RU363116"/>
    </source>
</evidence>
<evidence type="ECO:0000256" key="1">
    <source>
        <dbReference type="ARBA" id="ARBA00005350"/>
    </source>
</evidence>
<feature type="compositionally biased region" description="Gly residues" evidence="3">
    <location>
        <begin position="369"/>
        <end position="392"/>
    </location>
</feature>
<keyword evidence="5" id="KW-1185">Reference proteome</keyword>
<sequence>MQRRAVWPSQPLGPEGSSDAIVTQAEHSRASDLQVSEVVDHPALIITREIEWGTVILGFEQANRYTVLDQDGNVVALLAEDLGGLGKAVGRQLLRTRRAFTATVFSPDGEQIIFRVRRPMYLINSTIIVEDGEGNEIGEVKQRWHLWKRKYDLYLGRRQFADIQGNFLAWEFVLRDEQGGVLALIDRNFQGFGKELFTDAGKYVIHFGQEPQEAAEQVSNTIAAAHPDKPRPAPPVTALAKMRTDVQVVPTQTGNQLEVVRPLQLDERMIALAAAISIDFDYFSQHSHGPGMMPGFLFPMPIPTPDAPPPEPGDAPADGAAVPGEEAAAGGEQAPPQGNNDLGSDSQPPPGQDPLERDLGGDSWEQGSGNEGGGWGEDLGGDGGGDGDGGGIWDLAKDFFGSDS</sequence>
<name>A0ABP1G1V9_9CHLO</name>
<reference evidence="4 5" key="1">
    <citation type="submission" date="2024-06" db="EMBL/GenBank/DDBJ databases">
        <authorList>
            <person name="Kraege A."/>
            <person name="Thomma B."/>
        </authorList>
    </citation>
    <scope>NUCLEOTIDE SEQUENCE [LARGE SCALE GENOMIC DNA]</scope>
</reference>
<gene>
    <name evidence="4" type="primary">g7089</name>
    <name evidence="4" type="ORF">VP750_LOCUS6066</name>
</gene>
<feature type="compositionally biased region" description="Low complexity" evidence="3">
    <location>
        <begin position="314"/>
        <end position="338"/>
    </location>
</feature>
<dbReference type="PANTHER" id="PTHR23248:SF9">
    <property type="entry name" value="PHOSPHOLIPID SCRAMBLASE"/>
    <property type="match status" value="1"/>
</dbReference>
<proteinExistence type="inferred from homology"/>
<dbReference type="Proteomes" id="UP001497392">
    <property type="component" value="Unassembled WGS sequence"/>
</dbReference>
<evidence type="ECO:0000313" key="5">
    <source>
        <dbReference type="Proteomes" id="UP001497392"/>
    </source>
</evidence>
<dbReference type="Pfam" id="PF03803">
    <property type="entry name" value="Scramblase"/>
    <property type="match status" value="1"/>
</dbReference>
<dbReference type="SUPFAM" id="SSF54518">
    <property type="entry name" value="Tubby C-terminal domain-like"/>
    <property type="match status" value="1"/>
</dbReference>
<dbReference type="PANTHER" id="PTHR23248">
    <property type="entry name" value="PHOSPHOLIPID SCRAMBLASE-RELATED"/>
    <property type="match status" value="1"/>
</dbReference>
<accession>A0ABP1G1V9</accession>
<evidence type="ECO:0000313" key="4">
    <source>
        <dbReference type="EMBL" id="CAL5224407.1"/>
    </source>
</evidence>
<dbReference type="InterPro" id="IPR005552">
    <property type="entry name" value="Scramblase"/>
</dbReference>
<dbReference type="EMBL" id="CAXHTA020000010">
    <property type="protein sequence ID" value="CAL5224407.1"/>
    <property type="molecule type" value="Genomic_DNA"/>
</dbReference>
<organism evidence="4 5">
    <name type="scientific">Coccomyxa viridis</name>
    <dbReference type="NCBI Taxonomy" id="1274662"/>
    <lineage>
        <taxon>Eukaryota</taxon>
        <taxon>Viridiplantae</taxon>
        <taxon>Chlorophyta</taxon>
        <taxon>core chlorophytes</taxon>
        <taxon>Trebouxiophyceae</taxon>
        <taxon>Trebouxiophyceae incertae sedis</taxon>
        <taxon>Coccomyxaceae</taxon>
        <taxon>Coccomyxa</taxon>
    </lineage>
</organism>
<protein>
    <recommendedName>
        <fullName evidence="2">Phospholipid scramblase</fullName>
    </recommendedName>
</protein>